<reference evidence="1" key="1">
    <citation type="submission" date="2024-02" db="EMBL/GenBank/DDBJ databases">
        <title>Metagenome Assembled Genome of Zalaria obscura JY119.</title>
        <authorList>
            <person name="Vighnesh L."/>
            <person name="Jagadeeshwari U."/>
            <person name="Venkata Ramana C."/>
            <person name="Sasikala C."/>
        </authorList>
    </citation>
    <scope>NUCLEOTIDE SEQUENCE</scope>
    <source>
        <strain evidence="1">JY119</strain>
    </source>
</reference>
<accession>A0ACC3SDC6</accession>
<comment type="caution">
    <text evidence="1">The sequence shown here is derived from an EMBL/GenBank/DDBJ whole genome shotgun (WGS) entry which is preliminary data.</text>
</comment>
<keyword evidence="2" id="KW-1185">Reference proteome</keyword>
<dbReference type="Proteomes" id="UP001320706">
    <property type="component" value="Unassembled WGS sequence"/>
</dbReference>
<gene>
    <name evidence="1" type="primary">ACE2</name>
    <name evidence="1" type="ORF">M8818_004582</name>
</gene>
<evidence type="ECO:0000313" key="1">
    <source>
        <dbReference type="EMBL" id="KAK8206748.1"/>
    </source>
</evidence>
<organism evidence="1 2">
    <name type="scientific">Zalaria obscura</name>
    <dbReference type="NCBI Taxonomy" id="2024903"/>
    <lineage>
        <taxon>Eukaryota</taxon>
        <taxon>Fungi</taxon>
        <taxon>Dikarya</taxon>
        <taxon>Ascomycota</taxon>
        <taxon>Pezizomycotina</taxon>
        <taxon>Dothideomycetes</taxon>
        <taxon>Dothideomycetidae</taxon>
        <taxon>Dothideales</taxon>
        <taxon>Zalariaceae</taxon>
        <taxon>Zalaria</taxon>
    </lineage>
</organism>
<dbReference type="EMBL" id="JAMKPW020000022">
    <property type="protein sequence ID" value="KAK8206748.1"/>
    <property type="molecule type" value="Genomic_DNA"/>
</dbReference>
<proteinExistence type="predicted"/>
<sequence length="596" mass="66143">MQEARQHRPAQPGHYQDMERQQLFAQLQQQNAQAQLQQQLMQQQAMRQEIAPPEQAIKHLNDHIRSFYETYGTYVSGNVSQTPVMNNPCAVPATVMAQRPVTPTNPHRFLLTPPMTDRSVRVDRGRFDVAPMPMNHSNVPIVTVEQPTQDYYQDQCGSEYGGGSSSYQSSLADPLSPCRSPAKQYSSSMPILYEEASSRGSSQVPLTQEQMMLHAHSGRQDLGIFFPDSPMRPPMSPREMILNNMDVDASIEDTGISAEEVQAYISEQDPADSKWTCLFPECGKKFGRKENIRSHVQTHLGDRQFKCNHCGKCFVRQHDLKRHAKIHSGDKPHKCPCGNGFARQDALTRHRQRGVCEGALPGFERREVKRGRPRKNRPDMADRLEKATRARKLDARRGSEATNYASSTSSASERGYPDTPPNTFDAEDNAFTTFNDVDGQFDAFIKAAYRDTPPTSPITASTSPTKTVENYEQGTSSFDFAQGVSPAALSTHSSPPASYNASPELPQQAQQQSQNANDGFGDTLFDFGAIETQSTLGADPFSPAAESSSSSSDFDNTYEQLGCGKETFMGSEGLLDFSNDQNQFFANSLDAWLASN</sequence>
<name>A0ACC3SDC6_9PEZI</name>
<evidence type="ECO:0000313" key="2">
    <source>
        <dbReference type="Proteomes" id="UP001320706"/>
    </source>
</evidence>
<protein>
    <submittedName>
        <fullName evidence="1">Metallothionein expression activator</fullName>
    </submittedName>
</protein>